<dbReference type="HOGENOM" id="CLU_1390468_0_0_1"/>
<dbReference type="Proteomes" id="UP000002668">
    <property type="component" value="Genome"/>
</dbReference>
<dbReference type="EMBL" id="FP929083">
    <property type="protein sequence ID" value="CBX92058.1"/>
    <property type="molecule type" value="Genomic_DNA"/>
</dbReference>
<organism evidence="4">
    <name type="scientific">Leptosphaeria maculans (strain JN3 / isolate v23.1.3 / race Av1-4-5-6-7-8)</name>
    <name type="common">Blackleg fungus</name>
    <name type="synonym">Phoma lingam</name>
    <dbReference type="NCBI Taxonomy" id="985895"/>
    <lineage>
        <taxon>Eukaryota</taxon>
        <taxon>Fungi</taxon>
        <taxon>Dikarya</taxon>
        <taxon>Ascomycota</taxon>
        <taxon>Pezizomycotina</taxon>
        <taxon>Dothideomycetes</taxon>
        <taxon>Pleosporomycetidae</taxon>
        <taxon>Pleosporales</taxon>
        <taxon>Pleosporineae</taxon>
        <taxon>Leptosphaeriaceae</taxon>
        <taxon>Plenodomus</taxon>
        <taxon>Plenodomus lingam/Leptosphaeria maculans species complex</taxon>
    </lineage>
</organism>
<dbReference type="Gene3D" id="3.90.1300.10">
    <property type="entry name" value="Amidase signature (AS) domain"/>
    <property type="match status" value="1"/>
</dbReference>
<protein>
    <recommendedName>
        <fullName evidence="2">Amidase domain-containing protein</fullName>
    </recommendedName>
</protein>
<name>E5R588_LEPMJ</name>
<proteinExistence type="predicted"/>
<feature type="region of interest" description="Disordered" evidence="1">
    <location>
        <begin position="1"/>
        <end position="59"/>
    </location>
</feature>
<dbReference type="VEuPathDB" id="FungiDB:LEMA_P047640.1"/>
<reference evidence="4" key="1">
    <citation type="journal article" date="2011" name="Nat. Commun.">
        <title>Effector diversification within compartments of the Leptosphaeria maculans genome affected by Repeat-Induced Point mutations.</title>
        <authorList>
            <person name="Rouxel T."/>
            <person name="Grandaubert J."/>
            <person name="Hane J.K."/>
            <person name="Hoede C."/>
            <person name="van de Wouw A.P."/>
            <person name="Couloux A."/>
            <person name="Dominguez V."/>
            <person name="Anthouard V."/>
            <person name="Bally P."/>
            <person name="Bourras S."/>
            <person name="Cozijnsen A.J."/>
            <person name="Ciuffetti L.M."/>
            <person name="Degrave A."/>
            <person name="Dilmaghani A."/>
            <person name="Duret L."/>
            <person name="Fudal I."/>
            <person name="Goodwin S.B."/>
            <person name="Gout L."/>
            <person name="Glaser N."/>
            <person name="Linglin J."/>
            <person name="Kema G.H.J."/>
            <person name="Lapalu N."/>
            <person name="Lawrence C.B."/>
            <person name="May K."/>
            <person name="Meyer M."/>
            <person name="Ollivier B."/>
            <person name="Poulain J."/>
            <person name="Schoch C.L."/>
            <person name="Simon A."/>
            <person name="Spatafora J.W."/>
            <person name="Stachowiak A."/>
            <person name="Turgeon B.G."/>
            <person name="Tyler B.M."/>
            <person name="Vincent D."/>
            <person name="Weissenbach J."/>
            <person name="Amselem J."/>
            <person name="Quesneville H."/>
            <person name="Oliver R.P."/>
            <person name="Wincker P."/>
            <person name="Balesdent M.-H."/>
            <person name="Howlett B.J."/>
        </authorList>
    </citation>
    <scope>NUCLEOTIDE SEQUENCE [LARGE SCALE GENOMIC DNA]</scope>
    <source>
        <strain evidence="4">JN3 / isolate v23.1.3 / race Av1-4-5-6-7-8</strain>
    </source>
</reference>
<sequence length="196" mass="21115">MLATPFSRKNRPTYARNETTYTAKDPANPARARHPASKAPFPPPRHRPHRNHSRPRQQNLHIRRPSNSIHLPHPPSQSNIGSIIQLSPTAASRAHILDTERLQHGPKGPLHGSPILLKDNIPTLDDATDTCAGSLALVGARPSREASVLGSLKRAGAVLLGKTNMAEWSGFRSSGGCPGWSARGGAGRGLLWWEGG</sequence>
<evidence type="ECO:0000313" key="4">
    <source>
        <dbReference type="Proteomes" id="UP000002668"/>
    </source>
</evidence>
<dbReference type="PANTHER" id="PTHR42678:SF34">
    <property type="entry name" value="OS04G0183300 PROTEIN"/>
    <property type="match status" value="1"/>
</dbReference>
<evidence type="ECO:0000313" key="3">
    <source>
        <dbReference type="EMBL" id="CBX92058.1"/>
    </source>
</evidence>
<dbReference type="InterPro" id="IPR036928">
    <property type="entry name" value="AS_sf"/>
</dbReference>
<accession>E5R588</accession>
<dbReference type="InterPro" id="IPR023631">
    <property type="entry name" value="Amidase_dom"/>
</dbReference>
<evidence type="ECO:0000256" key="1">
    <source>
        <dbReference type="SAM" id="MobiDB-lite"/>
    </source>
</evidence>
<gene>
    <name evidence="3" type="ORF">LEMA_P047640.1</name>
</gene>
<evidence type="ECO:0000259" key="2">
    <source>
        <dbReference type="Pfam" id="PF01425"/>
    </source>
</evidence>
<keyword evidence="4" id="KW-1185">Reference proteome</keyword>
<dbReference type="STRING" id="985895.E5R588"/>
<feature type="compositionally biased region" description="Basic residues" evidence="1">
    <location>
        <begin position="44"/>
        <end position="55"/>
    </location>
</feature>
<feature type="domain" description="Amidase" evidence="2">
    <location>
        <begin position="83"/>
        <end position="169"/>
    </location>
</feature>
<dbReference type="InParanoid" id="E5R588"/>
<dbReference type="AlphaFoldDB" id="E5R588"/>
<dbReference type="eggNOG" id="KOG1211">
    <property type="taxonomic scope" value="Eukaryota"/>
</dbReference>
<dbReference type="SUPFAM" id="SSF75304">
    <property type="entry name" value="Amidase signature (AS) enzymes"/>
    <property type="match status" value="1"/>
</dbReference>
<dbReference type="OrthoDB" id="566138at2759"/>
<dbReference type="PANTHER" id="PTHR42678">
    <property type="entry name" value="AMIDASE"/>
    <property type="match status" value="1"/>
</dbReference>
<dbReference type="Pfam" id="PF01425">
    <property type="entry name" value="Amidase"/>
    <property type="match status" value="1"/>
</dbReference>